<feature type="compositionally biased region" description="Pro residues" evidence="1">
    <location>
        <begin position="1"/>
        <end position="13"/>
    </location>
</feature>
<dbReference type="Gene3D" id="1.20.1280.50">
    <property type="match status" value="1"/>
</dbReference>
<dbReference type="OMA" id="GPYACTV"/>
<feature type="domain" description="F-box" evidence="2">
    <location>
        <begin position="49"/>
        <end position="83"/>
    </location>
</feature>
<reference evidence="3" key="2">
    <citation type="submission" date="2018-05" db="EMBL/GenBank/DDBJ databases">
        <title>OpunRS2 (Oryza punctata Reference Sequence Version 2).</title>
        <authorList>
            <person name="Zhang J."/>
            <person name="Kudrna D."/>
            <person name="Lee S."/>
            <person name="Talag J."/>
            <person name="Welchert J."/>
            <person name="Wing R.A."/>
        </authorList>
    </citation>
    <scope>NUCLEOTIDE SEQUENCE [LARGE SCALE GENOMIC DNA]</scope>
</reference>
<dbReference type="InterPro" id="IPR036047">
    <property type="entry name" value="F-box-like_dom_sf"/>
</dbReference>
<reference evidence="3" key="1">
    <citation type="submission" date="2015-04" db="UniProtKB">
        <authorList>
            <consortium name="EnsemblPlants"/>
        </authorList>
    </citation>
    <scope>IDENTIFICATION</scope>
</reference>
<evidence type="ECO:0000313" key="3">
    <source>
        <dbReference type="EnsemblPlants" id="OPUNC10G00190.1"/>
    </source>
</evidence>
<dbReference type="Pfam" id="PF12937">
    <property type="entry name" value="F-box-like"/>
    <property type="match status" value="1"/>
</dbReference>
<feature type="region of interest" description="Disordered" evidence="1">
    <location>
        <begin position="1"/>
        <end position="20"/>
    </location>
</feature>
<accession>A0A0E0M4X6</accession>
<dbReference type="Gramene" id="OPUNC10G00190.1">
    <property type="protein sequence ID" value="OPUNC10G00190.1"/>
    <property type="gene ID" value="OPUNC10G00190"/>
</dbReference>
<evidence type="ECO:0000259" key="2">
    <source>
        <dbReference type="Pfam" id="PF12937"/>
    </source>
</evidence>
<proteinExistence type="predicted"/>
<evidence type="ECO:0000256" key="1">
    <source>
        <dbReference type="SAM" id="MobiDB-lite"/>
    </source>
</evidence>
<dbReference type="CDD" id="cd09917">
    <property type="entry name" value="F-box_SF"/>
    <property type="match status" value="1"/>
</dbReference>
<dbReference type="SUPFAM" id="SSF81383">
    <property type="entry name" value="F-box domain"/>
    <property type="match status" value="1"/>
</dbReference>
<keyword evidence="4" id="KW-1185">Reference proteome</keyword>
<dbReference type="PANTHER" id="PTHR36140">
    <property type="entry name" value="F-BOX DOMAIN-CONTAINING PROTEIN-RELATED"/>
    <property type="match status" value="1"/>
</dbReference>
<dbReference type="AlphaFoldDB" id="A0A0E0M4X6"/>
<dbReference type="Proteomes" id="UP000026962">
    <property type="component" value="Chromosome 10"/>
</dbReference>
<dbReference type="InterPro" id="IPR001810">
    <property type="entry name" value="F-box_dom"/>
</dbReference>
<dbReference type="PANTHER" id="PTHR36140:SF1">
    <property type="entry name" value="F-BOX DOMAIN CONTAINING PROTEIN, EXPRESSED"/>
    <property type="match status" value="1"/>
</dbReference>
<evidence type="ECO:0000313" key="4">
    <source>
        <dbReference type="Proteomes" id="UP000026962"/>
    </source>
</evidence>
<dbReference type="eggNOG" id="ENOG502R3YS">
    <property type="taxonomic scope" value="Eukaryota"/>
</dbReference>
<sequence>MAPLPRRPPPPPATAATGLRVLRKPCKRTSTSSARQRFRDEHDGCPLDDEVLLLVMSLLVPDIADLVRCAATCRRWRRLVSSEAALICHRALAPTSTSNRCIRTLALGFFFTLIGTATPDHHQPPRFVPLRPSASSRRRVMLPCLADLVDGEGLPILQDASSRVVASRNGRLVVEIRRTKSLILKLCVCNPITGEVDVLPHLRGNDRPPWLYACAVLTVDDLQYLSFGGDDDDNTSSYRLVLIYNRRGFTAARCFSSGTGRWGPEARVDGTSVGRMRQHTGIVVHRGVVVWPRLKLALLTLPAAGVVKGMSTHRVYGTEGGLLGLLPDGRLCWAEVSWDNRIRVFFTHGDGDVMMSLLETPYRGERWQRERSFVIPFSCSWPMKKAVKLRWFCEKSGLILFTADKRCYTLNLETMEVDKVFGVHGDVDIMCGYELDRVAFFSSLAAT</sequence>
<dbReference type="EnsemblPlants" id="OPUNC10G00190.1">
    <property type="protein sequence ID" value="OPUNC10G00190.1"/>
    <property type="gene ID" value="OPUNC10G00190"/>
</dbReference>
<dbReference type="HOGENOM" id="CLU_049527_0_0_1"/>
<name>A0A0E0M4X6_ORYPU</name>
<organism evidence="3">
    <name type="scientific">Oryza punctata</name>
    <name type="common">Red rice</name>
    <dbReference type="NCBI Taxonomy" id="4537"/>
    <lineage>
        <taxon>Eukaryota</taxon>
        <taxon>Viridiplantae</taxon>
        <taxon>Streptophyta</taxon>
        <taxon>Embryophyta</taxon>
        <taxon>Tracheophyta</taxon>
        <taxon>Spermatophyta</taxon>
        <taxon>Magnoliopsida</taxon>
        <taxon>Liliopsida</taxon>
        <taxon>Poales</taxon>
        <taxon>Poaceae</taxon>
        <taxon>BOP clade</taxon>
        <taxon>Oryzoideae</taxon>
        <taxon>Oryzeae</taxon>
        <taxon>Oryzinae</taxon>
        <taxon>Oryza</taxon>
    </lineage>
</organism>
<protein>
    <recommendedName>
        <fullName evidence="2">F-box domain-containing protein</fullName>
    </recommendedName>
</protein>